<feature type="domain" description="PAS" evidence="1">
    <location>
        <begin position="133"/>
        <end position="175"/>
    </location>
</feature>
<evidence type="ECO:0000259" key="2">
    <source>
        <dbReference type="PROSITE" id="PS50113"/>
    </source>
</evidence>
<dbReference type="CDD" id="cd00130">
    <property type="entry name" value="PAS"/>
    <property type="match status" value="3"/>
</dbReference>
<comment type="caution">
    <text evidence="4">The sequence shown here is derived from an EMBL/GenBank/DDBJ whole genome shotgun (WGS) entry which is preliminary data.</text>
</comment>
<dbReference type="SUPFAM" id="SSF55073">
    <property type="entry name" value="Nucleotide cyclase"/>
    <property type="match status" value="1"/>
</dbReference>
<dbReference type="Pfam" id="PF00990">
    <property type="entry name" value="GGDEF"/>
    <property type="match status" value="1"/>
</dbReference>
<dbReference type="Pfam" id="PF08448">
    <property type="entry name" value="PAS_4"/>
    <property type="match status" value="1"/>
</dbReference>
<feature type="domain" description="GGDEF" evidence="3">
    <location>
        <begin position="414"/>
        <end position="547"/>
    </location>
</feature>
<dbReference type="OrthoDB" id="9759607at2"/>
<dbReference type="RefSeq" id="WP_158639953.1">
    <property type="nucleotide sequence ID" value="NZ_VLKZ01000001.1"/>
</dbReference>
<dbReference type="NCBIfam" id="TIGR00254">
    <property type="entry name" value="GGDEF"/>
    <property type="match status" value="1"/>
</dbReference>
<keyword evidence="5" id="KW-1185">Reference proteome</keyword>
<feature type="domain" description="PAS" evidence="1">
    <location>
        <begin position="257"/>
        <end position="329"/>
    </location>
</feature>
<evidence type="ECO:0000313" key="5">
    <source>
        <dbReference type="Proteomes" id="UP000315711"/>
    </source>
</evidence>
<evidence type="ECO:0000313" key="4">
    <source>
        <dbReference type="EMBL" id="TWI59850.1"/>
    </source>
</evidence>
<dbReference type="InterPro" id="IPR043128">
    <property type="entry name" value="Rev_trsase/Diguanyl_cyclase"/>
</dbReference>
<dbReference type="PANTHER" id="PTHR44757">
    <property type="entry name" value="DIGUANYLATE CYCLASE DGCP"/>
    <property type="match status" value="1"/>
</dbReference>
<evidence type="ECO:0000259" key="1">
    <source>
        <dbReference type="PROSITE" id="PS50112"/>
    </source>
</evidence>
<accession>A0A562QUD2</accession>
<dbReference type="Gene3D" id="3.30.450.20">
    <property type="entry name" value="PAS domain"/>
    <property type="match status" value="3"/>
</dbReference>
<dbReference type="FunFam" id="3.30.70.270:FF:000001">
    <property type="entry name" value="Diguanylate cyclase domain protein"/>
    <property type="match status" value="1"/>
</dbReference>
<dbReference type="InterPro" id="IPR000160">
    <property type="entry name" value="GGDEF_dom"/>
</dbReference>
<dbReference type="InterPro" id="IPR029787">
    <property type="entry name" value="Nucleotide_cyclase"/>
</dbReference>
<sequence>MGKMFEINSRQFQMMMDGIVDLVMVIEVVDGSDFVYRFMNKKAQEIIGVREDVFGKTFADIFPDQKATYIQGNFLKVLQHKEPVTFERYESNGWIGQTTLTPIFDDDGHVEYIFSVTQDLKENNKMKEAITQKTNELELVWNYTSDAIFIMKEDGSIYKVNPAFEEMLGWTEEEISKEPIPPIFWGHNQAKHEAFLRRLFSGENFNNIERKRVCKNGKIIDVLASYRPIILEEKNYAVAMYKEVTNIQVVQQKLRESEEQFKSLFVHNPDLIVATDQNGNITNVNSAVQTVLGYTEEDITDDFINVLMGYKEDQIKERIRYVNKTLQGETQAYELSVYNKKGNRVDLKIKSIPIKKNGEIKGVYEVGQDITLQKQAEEKLKKLALCDTLTDLPNRRAINEEIDAALIEASQNNHSLALLYIDLDHFKEINDSKGHLIGDELLVQFSLKVKDIVSEKNIIARLGGDEFLILMPKVDHSTGPKALAKSIIQSLQEPMTIAGHEIQTTLSIGIAMYPDHGVQKRELLMQADEALYMAKNDGKNTFKIIESNA</sequence>
<dbReference type="SUPFAM" id="SSF55785">
    <property type="entry name" value="PYP-like sensor domain (PAS domain)"/>
    <property type="match status" value="3"/>
</dbReference>
<dbReference type="InterPro" id="IPR052155">
    <property type="entry name" value="Biofilm_reg_signaling"/>
</dbReference>
<protein>
    <submittedName>
        <fullName evidence="4">PAS domain S-box-containing protein/diguanylate cyclase (GGDEF)-like protein</fullName>
    </submittedName>
</protein>
<dbReference type="NCBIfam" id="TIGR00229">
    <property type="entry name" value="sensory_box"/>
    <property type="match status" value="2"/>
</dbReference>
<dbReference type="InterPro" id="IPR035965">
    <property type="entry name" value="PAS-like_dom_sf"/>
</dbReference>
<feature type="domain" description="PAC" evidence="2">
    <location>
        <begin position="79"/>
        <end position="132"/>
    </location>
</feature>
<name>A0A562QUD2_9BACI</name>
<dbReference type="Pfam" id="PF13426">
    <property type="entry name" value="PAS_9"/>
    <property type="match status" value="2"/>
</dbReference>
<dbReference type="Proteomes" id="UP000315711">
    <property type="component" value="Unassembled WGS sequence"/>
</dbReference>
<reference evidence="4 5" key="1">
    <citation type="journal article" date="2015" name="Stand. Genomic Sci.">
        <title>Genomic Encyclopedia of Bacterial and Archaeal Type Strains, Phase III: the genomes of soil and plant-associated and newly described type strains.</title>
        <authorList>
            <person name="Whitman W.B."/>
            <person name="Woyke T."/>
            <person name="Klenk H.P."/>
            <person name="Zhou Y."/>
            <person name="Lilburn T.G."/>
            <person name="Beck B.J."/>
            <person name="De Vos P."/>
            <person name="Vandamme P."/>
            <person name="Eisen J.A."/>
            <person name="Garrity G."/>
            <person name="Hugenholtz P."/>
            <person name="Kyrpides N.C."/>
        </authorList>
    </citation>
    <scope>NUCLEOTIDE SEQUENCE [LARGE SCALE GENOMIC DNA]</scope>
    <source>
        <strain evidence="4 5">CGMCC 1.10116</strain>
    </source>
</reference>
<dbReference type="InterPro" id="IPR000014">
    <property type="entry name" value="PAS"/>
</dbReference>
<dbReference type="CDD" id="cd01949">
    <property type="entry name" value="GGDEF"/>
    <property type="match status" value="1"/>
</dbReference>
<organism evidence="4 5">
    <name type="scientific">Halalkalibacter nanhaiisediminis</name>
    <dbReference type="NCBI Taxonomy" id="688079"/>
    <lineage>
        <taxon>Bacteria</taxon>
        <taxon>Bacillati</taxon>
        <taxon>Bacillota</taxon>
        <taxon>Bacilli</taxon>
        <taxon>Bacillales</taxon>
        <taxon>Bacillaceae</taxon>
        <taxon>Halalkalibacter</taxon>
    </lineage>
</organism>
<dbReference type="SMART" id="SM00267">
    <property type="entry name" value="GGDEF"/>
    <property type="match status" value="1"/>
</dbReference>
<dbReference type="SMART" id="SM00091">
    <property type="entry name" value="PAS"/>
    <property type="match status" value="3"/>
</dbReference>
<feature type="domain" description="PAC" evidence="2">
    <location>
        <begin position="331"/>
        <end position="382"/>
    </location>
</feature>
<dbReference type="InterPro" id="IPR013656">
    <property type="entry name" value="PAS_4"/>
</dbReference>
<dbReference type="PROSITE" id="PS50112">
    <property type="entry name" value="PAS"/>
    <property type="match status" value="2"/>
</dbReference>
<dbReference type="PROSITE" id="PS50113">
    <property type="entry name" value="PAC"/>
    <property type="match status" value="2"/>
</dbReference>
<proteinExistence type="predicted"/>
<dbReference type="AlphaFoldDB" id="A0A562QUD2"/>
<evidence type="ECO:0000259" key="3">
    <source>
        <dbReference type="PROSITE" id="PS50887"/>
    </source>
</evidence>
<dbReference type="PANTHER" id="PTHR44757:SF2">
    <property type="entry name" value="BIOFILM ARCHITECTURE MAINTENANCE PROTEIN MBAA"/>
    <property type="match status" value="1"/>
</dbReference>
<dbReference type="PROSITE" id="PS50887">
    <property type="entry name" value="GGDEF"/>
    <property type="match status" value="1"/>
</dbReference>
<dbReference type="Gene3D" id="3.30.70.270">
    <property type="match status" value="1"/>
</dbReference>
<dbReference type="EMBL" id="VLKZ01000001">
    <property type="protein sequence ID" value="TWI59850.1"/>
    <property type="molecule type" value="Genomic_DNA"/>
</dbReference>
<gene>
    <name evidence="4" type="ORF">IQ10_00272</name>
</gene>
<dbReference type="InterPro" id="IPR000700">
    <property type="entry name" value="PAS-assoc_C"/>
</dbReference>